<feature type="coiled-coil region" evidence="1">
    <location>
        <begin position="335"/>
        <end position="362"/>
    </location>
</feature>
<feature type="compositionally biased region" description="Basic and acidic residues" evidence="2">
    <location>
        <begin position="1"/>
        <end position="14"/>
    </location>
</feature>
<dbReference type="RefSeq" id="WP_092895521.1">
    <property type="nucleotide sequence ID" value="NZ_FOKK01000004.1"/>
</dbReference>
<proteinExistence type="predicted"/>
<organism evidence="3 4">
    <name type="scientific">Algoriphagus aquimarinus</name>
    <dbReference type="NCBI Taxonomy" id="237018"/>
    <lineage>
        <taxon>Bacteria</taxon>
        <taxon>Pseudomonadati</taxon>
        <taxon>Bacteroidota</taxon>
        <taxon>Cytophagia</taxon>
        <taxon>Cytophagales</taxon>
        <taxon>Cyclobacteriaceae</taxon>
        <taxon>Algoriphagus</taxon>
    </lineage>
</organism>
<dbReference type="STRING" id="237018.SAMN04489723_104114"/>
<dbReference type="Proteomes" id="UP000198790">
    <property type="component" value="Unassembled WGS sequence"/>
</dbReference>
<sequence>MTEKSNDLSDKDKVTQASNSEEVKGIENETNSEANKETVADQDSKTEPEIESTTSIEKVPVESEPTEAKETSEEVTDETPSEELEAAESESPANAEETPTPSENATEEVVSEDKTEEEAASSETVEASNTDEDEATEENEEEDEHHDEEIDVTVLSKIELVALLKSKVKQDNIYRIDKLVHEIKAAFDEYTHKEKAEALENFKAEGGVEDDFDFRPSDEEKEFNTYYYEYRHQLGALRKEAEKQKESNFTAKNELLNKLRDLVDGEETTLSMATIKGLQEEWKSIGPVPPAQNRSLWASYNALMDRFYDNRSIYFELKELDRKKNLESKLELVGKAVALKDVKDLKDAIKALNDLHEEFKHIGPVPRDEQEALWQKFKGASDAVYDRRKDFYEGQKEVFKVNQDQKEALIEALKPFADFKADRIRDWNIKTKEILEIQKNWEKIGPVPRESGKDVNKAFWAAFKQFFHGKNLFFKELDEIRATNQAKAEDLITKAEELKDNKDWQNTSNALVKLQQEWKKLGPTPEKSRDSLYKRFKLACDTFFDNRRDSNKQENAEFEENLVSKQEICKKLTEAAANENVSEEELSKFVSEFNDLGFVPRKSMKEIQAQFKTAVDLYLEKLSPDGAGREDFLFRLNLNRLQSDPNAVKTLNKKEHGIRKQISELENNITLWKNNLEFFAASRTADKLKDQFDLKIQKAEEEVEKLKSKLSIIREF</sequence>
<feature type="compositionally biased region" description="Low complexity" evidence="2">
    <location>
        <begin position="89"/>
        <end position="99"/>
    </location>
</feature>
<dbReference type="AlphaFoldDB" id="A0A1I0Y4V5"/>
<evidence type="ECO:0008006" key="5">
    <source>
        <dbReference type="Google" id="ProtNLM"/>
    </source>
</evidence>
<dbReference type="InterPro" id="IPR007139">
    <property type="entry name" value="DUF349"/>
</dbReference>
<evidence type="ECO:0000256" key="1">
    <source>
        <dbReference type="SAM" id="Coils"/>
    </source>
</evidence>
<keyword evidence="4" id="KW-1185">Reference proteome</keyword>
<protein>
    <recommendedName>
        <fullName evidence="5">DUF349 domain-containing protein</fullName>
    </recommendedName>
</protein>
<gene>
    <name evidence="3" type="ORF">SAMN04489723_104114</name>
</gene>
<feature type="compositionally biased region" description="Basic and acidic residues" evidence="2">
    <location>
        <begin position="34"/>
        <end position="48"/>
    </location>
</feature>
<evidence type="ECO:0000313" key="4">
    <source>
        <dbReference type="Proteomes" id="UP000198790"/>
    </source>
</evidence>
<name>A0A1I0Y4V5_9BACT</name>
<feature type="compositionally biased region" description="Acidic residues" evidence="2">
    <location>
        <begin position="105"/>
        <end position="120"/>
    </location>
</feature>
<reference evidence="3 4" key="1">
    <citation type="submission" date="2016-10" db="EMBL/GenBank/DDBJ databases">
        <authorList>
            <person name="de Groot N.N."/>
        </authorList>
    </citation>
    <scope>NUCLEOTIDE SEQUENCE [LARGE SCALE GENOMIC DNA]</scope>
    <source>
        <strain evidence="3 4">DSM 23399</strain>
    </source>
</reference>
<evidence type="ECO:0000313" key="3">
    <source>
        <dbReference type="EMBL" id="SFB08339.1"/>
    </source>
</evidence>
<feature type="region of interest" description="Disordered" evidence="2">
    <location>
        <begin position="1"/>
        <end position="151"/>
    </location>
</feature>
<evidence type="ECO:0000256" key="2">
    <source>
        <dbReference type="SAM" id="MobiDB-lite"/>
    </source>
</evidence>
<accession>A0A1I0Y4V5</accession>
<dbReference type="Pfam" id="PF03993">
    <property type="entry name" value="DUF349"/>
    <property type="match status" value="5"/>
</dbReference>
<dbReference type="OrthoDB" id="5422202at2"/>
<dbReference type="EMBL" id="FOKK01000004">
    <property type="protein sequence ID" value="SFB08339.1"/>
    <property type="molecule type" value="Genomic_DNA"/>
</dbReference>
<feature type="compositionally biased region" description="Acidic residues" evidence="2">
    <location>
        <begin position="73"/>
        <end position="88"/>
    </location>
</feature>
<feature type="compositionally biased region" description="Acidic residues" evidence="2">
    <location>
        <begin position="129"/>
        <end position="151"/>
    </location>
</feature>
<keyword evidence="1" id="KW-0175">Coiled coil</keyword>
<feature type="coiled-coil region" evidence="1">
    <location>
        <begin position="648"/>
        <end position="716"/>
    </location>
</feature>